<dbReference type="EMBL" id="JAGTPW010000056">
    <property type="protein sequence ID" value="MBR8645906.1"/>
    <property type="molecule type" value="Genomic_DNA"/>
</dbReference>
<protein>
    <submittedName>
        <fullName evidence="1">Uncharacterized protein</fullName>
    </submittedName>
</protein>
<evidence type="ECO:0000313" key="2">
    <source>
        <dbReference type="Proteomes" id="UP000680045"/>
    </source>
</evidence>
<proteinExistence type="predicted"/>
<comment type="caution">
    <text evidence="1">The sequence shown here is derived from an EMBL/GenBank/DDBJ whole genome shotgun (WGS) entry which is preliminary data.</text>
</comment>
<organism evidence="1 2">
    <name type="scientific">Peribacillus frigoritolerans</name>
    <dbReference type="NCBI Taxonomy" id="450367"/>
    <lineage>
        <taxon>Bacteria</taxon>
        <taxon>Bacillati</taxon>
        <taxon>Bacillota</taxon>
        <taxon>Bacilli</taxon>
        <taxon>Bacillales</taxon>
        <taxon>Bacillaceae</taxon>
        <taxon>Peribacillus</taxon>
    </lineage>
</organism>
<dbReference type="AlphaFoldDB" id="A0A941FSB3"/>
<reference evidence="1" key="1">
    <citation type="submission" date="2021-04" db="EMBL/GenBank/DDBJ databases">
        <title>Whole genome sequencing of Enterococci isolates from hospitalized patients.</title>
        <authorList>
            <person name="Ogoti B.M."/>
            <person name="Onyambu F.G."/>
        </authorList>
    </citation>
    <scope>NUCLEOTIDE SEQUENCE</scope>
    <source>
        <strain evidence="1">242</strain>
    </source>
</reference>
<sequence>MKSFVSPLGRVNLLPMPFVRYRNTDLNRKRMKKRTTVCLILVEERQILILEFGVKRA</sequence>
<name>A0A941FSB3_9BACI</name>
<gene>
    <name evidence="1" type="ORF">KEH51_23790</name>
</gene>
<accession>A0A941FSB3</accession>
<evidence type="ECO:0000313" key="1">
    <source>
        <dbReference type="EMBL" id="MBR8645906.1"/>
    </source>
</evidence>
<dbReference type="Proteomes" id="UP000680045">
    <property type="component" value="Unassembled WGS sequence"/>
</dbReference>